<feature type="transmembrane region" description="Helical" evidence="7">
    <location>
        <begin position="110"/>
        <end position="129"/>
    </location>
</feature>
<evidence type="ECO:0000313" key="9">
    <source>
        <dbReference type="Proteomes" id="UP000018851"/>
    </source>
</evidence>
<comment type="subcellular location">
    <subcellularLocation>
        <location evidence="1">Cell membrane</location>
        <topology evidence="1">Multi-pass membrane protein</topology>
    </subcellularLocation>
</comment>
<evidence type="ECO:0000256" key="4">
    <source>
        <dbReference type="ARBA" id="ARBA00022692"/>
    </source>
</evidence>
<dbReference type="Pfam" id="PF07681">
    <property type="entry name" value="DoxX"/>
    <property type="match status" value="1"/>
</dbReference>
<evidence type="ECO:0008006" key="10">
    <source>
        <dbReference type="Google" id="ProtNLM"/>
    </source>
</evidence>
<keyword evidence="9" id="KW-1185">Reference proteome</keyword>
<gene>
    <name evidence="8" type="ORF">NX02_06630</name>
</gene>
<dbReference type="KEGG" id="ssan:NX02_06630"/>
<evidence type="ECO:0000256" key="3">
    <source>
        <dbReference type="ARBA" id="ARBA00022475"/>
    </source>
</evidence>
<dbReference type="HOGENOM" id="CLU_058421_5_0_5"/>
<keyword evidence="4 7" id="KW-0812">Transmembrane</keyword>
<evidence type="ECO:0000256" key="5">
    <source>
        <dbReference type="ARBA" id="ARBA00022989"/>
    </source>
</evidence>
<evidence type="ECO:0000313" key="8">
    <source>
        <dbReference type="EMBL" id="AHE53056.1"/>
    </source>
</evidence>
<accession>W0A7J2</accession>
<organism evidence="8 9">
    <name type="scientific">Sphingomonas sanxanigenens DSM 19645 = NX02</name>
    <dbReference type="NCBI Taxonomy" id="1123269"/>
    <lineage>
        <taxon>Bacteria</taxon>
        <taxon>Pseudomonadati</taxon>
        <taxon>Pseudomonadota</taxon>
        <taxon>Alphaproteobacteria</taxon>
        <taxon>Sphingomonadales</taxon>
        <taxon>Sphingomonadaceae</taxon>
        <taxon>Sphingomonas</taxon>
    </lineage>
</organism>
<dbReference type="PANTHER" id="PTHR33452:SF1">
    <property type="entry name" value="INNER MEMBRANE PROTEIN YPHA-RELATED"/>
    <property type="match status" value="1"/>
</dbReference>
<dbReference type="GO" id="GO:0005886">
    <property type="term" value="C:plasma membrane"/>
    <property type="evidence" value="ECO:0007669"/>
    <property type="project" value="UniProtKB-SubCell"/>
</dbReference>
<dbReference type="STRING" id="1123269.NX02_06630"/>
<dbReference type="PATRIC" id="fig|1123269.5.peg.1285"/>
<dbReference type="PANTHER" id="PTHR33452">
    <property type="entry name" value="OXIDOREDUCTASE CATD-RELATED"/>
    <property type="match status" value="1"/>
</dbReference>
<feature type="transmembrane region" description="Helical" evidence="7">
    <location>
        <begin position="135"/>
        <end position="156"/>
    </location>
</feature>
<dbReference type="InterPro" id="IPR051907">
    <property type="entry name" value="DoxX-like_oxidoreductase"/>
</dbReference>
<evidence type="ECO:0000256" key="6">
    <source>
        <dbReference type="ARBA" id="ARBA00023136"/>
    </source>
</evidence>
<name>W0A7J2_9SPHN</name>
<dbReference type="InterPro" id="IPR032808">
    <property type="entry name" value="DoxX"/>
</dbReference>
<evidence type="ECO:0000256" key="2">
    <source>
        <dbReference type="ARBA" id="ARBA00006679"/>
    </source>
</evidence>
<protein>
    <recommendedName>
        <fullName evidence="10">DoxX family protein</fullName>
    </recommendedName>
</protein>
<dbReference type="EMBL" id="CP006644">
    <property type="protein sequence ID" value="AHE53056.1"/>
    <property type="molecule type" value="Genomic_DNA"/>
</dbReference>
<dbReference type="eggNOG" id="COG2259">
    <property type="taxonomic scope" value="Bacteria"/>
</dbReference>
<keyword evidence="3" id="KW-1003">Cell membrane</keyword>
<keyword evidence="6 7" id="KW-0472">Membrane</keyword>
<evidence type="ECO:0000256" key="7">
    <source>
        <dbReference type="SAM" id="Phobius"/>
    </source>
</evidence>
<proteinExistence type="inferred from homology"/>
<dbReference type="AlphaFoldDB" id="W0A7J2"/>
<sequence length="164" mass="17397">MVDRQRGNRPRSAPALIFPALAPLYATGRTLSYALLRIAFGLTIVTHGVPKLTGTPHGSMADPMQGSINLIGNVLHLPFASTLAMFVAILETAGGLCVALGLATRLFAPMLAIQMAFICFALGPTYPWIDRGIEYPIILGLIAFSIAMHGGGVWSVDAKLGHEL</sequence>
<evidence type="ECO:0000256" key="1">
    <source>
        <dbReference type="ARBA" id="ARBA00004651"/>
    </source>
</evidence>
<dbReference type="RefSeq" id="WP_025291331.1">
    <property type="nucleotide sequence ID" value="NZ_CP006644.1"/>
</dbReference>
<comment type="similarity">
    <text evidence="2">Belongs to the DoxX family.</text>
</comment>
<dbReference type="Proteomes" id="UP000018851">
    <property type="component" value="Chromosome"/>
</dbReference>
<keyword evidence="5 7" id="KW-1133">Transmembrane helix</keyword>
<reference evidence="8 9" key="1">
    <citation type="submission" date="2013-07" db="EMBL/GenBank/DDBJ databases">
        <title>Completed genome of Sphingomonas sanxanigenens NX02.</title>
        <authorList>
            <person name="Ma T."/>
            <person name="Huang H."/>
            <person name="Wu M."/>
            <person name="Li X."/>
            <person name="Li G."/>
        </authorList>
    </citation>
    <scope>NUCLEOTIDE SEQUENCE [LARGE SCALE GENOMIC DNA]</scope>
    <source>
        <strain evidence="8 9">NX02</strain>
    </source>
</reference>